<evidence type="ECO:0000313" key="2">
    <source>
        <dbReference type="EMBL" id="KAK9104980.1"/>
    </source>
</evidence>
<feature type="compositionally biased region" description="Low complexity" evidence="1">
    <location>
        <begin position="89"/>
        <end position="100"/>
    </location>
</feature>
<dbReference type="Proteomes" id="UP001419268">
    <property type="component" value="Unassembled WGS sequence"/>
</dbReference>
<accession>A0AAP0F458</accession>
<dbReference type="EMBL" id="JBBNAG010000009">
    <property type="protein sequence ID" value="KAK9104980.1"/>
    <property type="molecule type" value="Genomic_DNA"/>
</dbReference>
<sequence length="100" mass="10428">MERVRDWRRKGWTAERGGGPATRKDGDGAPAHGGNSNGSTDGLQRLRRRCGGVSNGAREQAAIQRRGGGVSADGQRRRAGRAVADRSARPAAVGVARPAA</sequence>
<gene>
    <name evidence="2" type="ORF">Scep_021824</name>
</gene>
<evidence type="ECO:0000313" key="3">
    <source>
        <dbReference type="Proteomes" id="UP001419268"/>
    </source>
</evidence>
<protein>
    <submittedName>
        <fullName evidence="2">Uncharacterized protein</fullName>
    </submittedName>
</protein>
<feature type="compositionally biased region" description="Basic residues" evidence="1">
    <location>
        <begin position="1"/>
        <end position="11"/>
    </location>
</feature>
<organism evidence="2 3">
    <name type="scientific">Stephania cephalantha</name>
    <dbReference type="NCBI Taxonomy" id="152367"/>
    <lineage>
        <taxon>Eukaryota</taxon>
        <taxon>Viridiplantae</taxon>
        <taxon>Streptophyta</taxon>
        <taxon>Embryophyta</taxon>
        <taxon>Tracheophyta</taxon>
        <taxon>Spermatophyta</taxon>
        <taxon>Magnoliopsida</taxon>
        <taxon>Ranunculales</taxon>
        <taxon>Menispermaceae</taxon>
        <taxon>Menispermoideae</taxon>
        <taxon>Cissampelideae</taxon>
        <taxon>Stephania</taxon>
    </lineage>
</organism>
<dbReference type="AlphaFoldDB" id="A0AAP0F458"/>
<feature type="region of interest" description="Disordered" evidence="1">
    <location>
        <begin position="1"/>
        <end position="100"/>
    </location>
</feature>
<name>A0AAP0F458_9MAGN</name>
<reference evidence="2 3" key="1">
    <citation type="submission" date="2024-01" db="EMBL/GenBank/DDBJ databases">
        <title>Genome assemblies of Stephania.</title>
        <authorList>
            <person name="Yang L."/>
        </authorList>
    </citation>
    <scope>NUCLEOTIDE SEQUENCE [LARGE SCALE GENOMIC DNA]</scope>
    <source>
        <strain evidence="2">JXDWG</strain>
        <tissue evidence="2">Leaf</tissue>
    </source>
</reference>
<evidence type="ECO:0000256" key="1">
    <source>
        <dbReference type="SAM" id="MobiDB-lite"/>
    </source>
</evidence>
<proteinExistence type="predicted"/>
<comment type="caution">
    <text evidence="2">The sequence shown here is derived from an EMBL/GenBank/DDBJ whole genome shotgun (WGS) entry which is preliminary data.</text>
</comment>
<keyword evidence="3" id="KW-1185">Reference proteome</keyword>